<dbReference type="Gramene" id="RZC76435">
    <property type="protein sequence ID" value="RZC76435"/>
    <property type="gene ID" value="C5167_000563"/>
</dbReference>
<dbReference type="STRING" id="3469.A0A4Y7KWY7"/>
<keyword evidence="3" id="KW-1185">Reference proteome</keyword>
<organism evidence="2 3">
    <name type="scientific">Papaver somniferum</name>
    <name type="common">Opium poppy</name>
    <dbReference type="NCBI Taxonomy" id="3469"/>
    <lineage>
        <taxon>Eukaryota</taxon>
        <taxon>Viridiplantae</taxon>
        <taxon>Streptophyta</taxon>
        <taxon>Embryophyta</taxon>
        <taxon>Tracheophyta</taxon>
        <taxon>Spermatophyta</taxon>
        <taxon>Magnoliopsida</taxon>
        <taxon>Ranunculales</taxon>
        <taxon>Papaveraceae</taxon>
        <taxon>Papaveroideae</taxon>
        <taxon>Papaver</taxon>
    </lineage>
</organism>
<evidence type="ECO:0000313" key="2">
    <source>
        <dbReference type="EMBL" id="RZC76435.1"/>
    </source>
</evidence>
<gene>
    <name evidence="2" type="ORF">C5167_000563</name>
</gene>
<evidence type="ECO:0000313" key="3">
    <source>
        <dbReference type="Proteomes" id="UP000316621"/>
    </source>
</evidence>
<name>A0A4Y7KWY7_PAPSO</name>
<dbReference type="Proteomes" id="UP000316621">
    <property type="component" value="Chromosome 9"/>
</dbReference>
<dbReference type="AlphaFoldDB" id="A0A4Y7KWY7"/>
<dbReference type="EMBL" id="CM010723">
    <property type="protein sequence ID" value="RZC76435.1"/>
    <property type="molecule type" value="Genomic_DNA"/>
</dbReference>
<proteinExistence type="predicted"/>
<feature type="region of interest" description="Disordered" evidence="1">
    <location>
        <begin position="174"/>
        <end position="336"/>
    </location>
</feature>
<reference evidence="2 3" key="1">
    <citation type="journal article" date="2018" name="Science">
        <title>The opium poppy genome and morphinan production.</title>
        <authorList>
            <person name="Guo L."/>
            <person name="Winzer T."/>
            <person name="Yang X."/>
            <person name="Li Y."/>
            <person name="Ning Z."/>
            <person name="He Z."/>
            <person name="Teodor R."/>
            <person name="Lu Y."/>
            <person name="Bowser T.A."/>
            <person name="Graham I.A."/>
            <person name="Ye K."/>
        </authorList>
    </citation>
    <scope>NUCLEOTIDE SEQUENCE [LARGE SCALE GENOMIC DNA]</scope>
    <source>
        <strain evidence="3">cv. HN1</strain>
        <tissue evidence="2">Leaves</tissue>
    </source>
</reference>
<accession>A0A4Y7KWY7</accession>
<evidence type="ECO:0000256" key="1">
    <source>
        <dbReference type="SAM" id="MobiDB-lite"/>
    </source>
</evidence>
<sequence>MAFDKQQFWVIFKHLPEEFMNVYVVNEMGKMLGEVKELDPEDAKPVDSNDVGALIEIDISKSLIRGVPSQNAADCTQWITYYYQKQPHQLCPACFIIDHNKDEYRHKAKEVRDLSQKIVRFLDRIPYDMTRNEYWNIEDAPTRISPKKNNKNRRANMVLFVRPEDGQCCHSVYHEPEQVDENSNVSSQRDKGGSRSGIFRRFKRTREGETSRVSSNQMTERYEEGNENSNVSSQRDKGQGSRSGIFRRFKRTREGETSRVSSNQMTERYEEGNKNSNVSSQRDKSQGSRSGIFRRFKRTREGETSRVSSNQMTERYEEGESSQHQMHNDPQMGVQDVGDWDKYINKTKVLQQDKEA</sequence>
<protein>
    <submittedName>
        <fullName evidence="2">Uncharacterized protein</fullName>
    </submittedName>
</protein>